<dbReference type="EMBL" id="JMIB01000027">
    <property type="protein sequence ID" value="KDM91005.1"/>
    <property type="molecule type" value="Genomic_DNA"/>
</dbReference>
<proteinExistence type="predicted"/>
<keyword evidence="3" id="KW-1185">Reference proteome</keyword>
<evidence type="ECO:0000313" key="2">
    <source>
        <dbReference type="EMBL" id="KDM91005.1"/>
    </source>
</evidence>
<dbReference type="Proteomes" id="UP000027192">
    <property type="component" value="Unassembled WGS sequence"/>
</dbReference>
<gene>
    <name evidence="2" type="ORF">EA58_14740</name>
</gene>
<reference evidence="2 3" key="1">
    <citation type="submission" date="2014-04" db="EMBL/GenBank/DDBJ databases">
        <title>Draft genome sequence of Photobacterium halotolerans S2753: a solonamide, ngercheumicin and holomycin producer.</title>
        <authorList>
            <person name="Machado H.R."/>
            <person name="Gram L."/>
        </authorList>
    </citation>
    <scope>NUCLEOTIDE SEQUENCE [LARGE SCALE GENOMIC DNA]</scope>
    <source>
        <strain evidence="2 3">S2753</strain>
    </source>
</reference>
<comment type="caution">
    <text evidence="2">The sequence shown here is derived from an EMBL/GenBank/DDBJ whole genome shotgun (WGS) entry which is preliminary data.</text>
</comment>
<keyword evidence="1" id="KW-1133">Transmembrane helix</keyword>
<feature type="transmembrane region" description="Helical" evidence="1">
    <location>
        <begin position="43"/>
        <end position="59"/>
    </location>
</feature>
<sequence length="174" mass="19617">MTHANMNFMTMLKFGSFYYTLVLIAAAVYRATFMAHVATYQDLMFYLSLMFWLCVVLTVKENERTHTLSAKCITSSLIFMLLSEQTSESGIYSGWNNKIDEVVDAVLGGMELTINFGKPEDLIPYISTLEIYHALYNAQAGVLMLLLLIGTLKSKGVKKFAPKKSKRVKSKIKS</sequence>
<organism evidence="2 3">
    <name type="scientific">Photobacterium galatheae</name>
    <dbReference type="NCBI Taxonomy" id="1654360"/>
    <lineage>
        <taxon>Bacteria</taxon>
        <taxon>Pseudomonadati</taxon>
        <taxon>Pseudomonadota</taxon>
        <taxon>Gammaproteobacteria</taxon>
        <taxon>Vibrionales</taxon>
        <taxon>Vibrionaceae</taxon>
        <taxon>Photobacterium</taxon>
    </lineage>
</organism>
<evidence type="ECO:0000313" key="3">
    <source>
        <dbReference type="Proteomes" id="UP000027192"/>
    </source>
</evidence>
<protein>
    <submittedName>
        <fullName evidence="2">Uncharacterized protein</fullName>
    </submittedName>
</protein>
<name>A0A066RKM7_9GAMM</name>
<keyword evidence="1" id="KW-0472">Membrane</keyword>
<dbReference type="AlphaFoldDB" id="A0A066RKM7"/>
<accession>A0A066RKM7</accession>
<evidence type="ECO:0000256" key="1">
    <source>
        <dbReference type="SAM" id="Phobius"/>
    </source>
</evidence>
<feature type="transmembrane region" description="Helical" evidence="1">
    <location>
        <begin position="12"/>
        <end position="31"/>
    </location>
</feature>
<keyword evidence="1" id="KW-0812">Transmembrane</keyword>